<keyword evidence="3 6" id="KW-0732">Signal</keyword>
<feature type="signal peptide" evidence="6">
    <location>
        <begin position="1"/>
        <end position="23"/>
    </location>
</feature>
<evidence type="ECO:0000256" key="3">
    <source>
        <dbReference type="ARBA" id="ARBA00022729"/>
    </source>
</evidence>
<proteinExistence type="inferred from homology"/>
<organism evidence="7 8">
    <name type="scientific">Mammaliicoccus sciuri</name>
    <name type="common">Staphylococcus sciuri</name>
    <dbReference type="NCBI Taxonomy" id="1296"/>
    <lineage>
        <taxon>Bacteria</taxon>
        <taxon>Bacillati</taxon>
        <taxon>Bacillota</taxon>
        <taxon>Bacilli</taxon>
        <taxon>Bacillales</taxon>
        <taxon>Staphylococcaceae</taxon>
        <taxon>Mammaliicoccus</taxon>
    </lineage>
</organism>
<evidence type="ECO:0000256" key="1">
    <source>
        <dbReference type="ARBA" id="ARBA00004613"/>
    </source>
</evidence>
<name>A0AAI8GUQ4_MAMSC</name>
<dbReference type="Proteomes" id="UP000197058">
    <property type="component" value="Chromosome"/>
</dbReference>
<gene>
    <name evidence="7" type="ORF">CEP64_12215</name>
</gene>
<evidence type="ECO:0000256" key="5">
    <source>
        <dbReference type="ARBA" id="ARBA00093792"/>
    </source>
</evidence>
<comment type="subcellular location">
    <subcellularLocation>
        <location evidence="1">Secreted</location>
    </subcellularLocation>
</comment>
<dbReference type="RefSeq" id="WP_088592597.1">
    <property type="nucleotide sequence ID" value="NZ_CP022046.2"/>
</dbReference>
<dbReference type="AlphaFoldDB" id="A0AAI8GUQ4"/>
<feature type="chain" id="PRO_5042460398" description="Immunodominant staphylococcal antigen B" evidence="6">
    <location>
        <begin position="24"/>
        <end position="192"/>
    </location>
</feature>
<keyword evidence="2" id="KW-0964">Secreted</keyword>
<comment type="similarity">
    <text evidence="4">Belongs to the IsaB family.</text>
</comment>
<dbReference type="KEGG" id="sscu:CEP64_12215"/>
<reference evidence="8" key="1">
    <citation type="submission" date="2017-06" db="EMBL/GenBank/DDBJ databases">
        <title>FDA dAtabase for Regulatory Grade micrObial Sequences (FDA-ARGOS): Supporting development and validation of Infectious Disease Dx tests.</title>
        <authorList>
            <person name="Goldberg B."/>
            <person name="Campos J."/>
            <person name="Tallon L."/>
            <person name="Sadzewicz L."/>
            <person name="Sengamalay N."/>
            <person name="Ott S."/>
            <person name="Godinez A."/>
            <person name="Nagaraj S."/>
            <person name="Vavikolanu K."/>
            <person name="Nadendla S."/>
            <person name="George J."/>
            <person name="Geyer C."/>
            <person name="Sichtig H."/>
        </authorList>
    </citation>
    <scope>NUCLEOTIDE SEQUENCE [LARGE SCALE GENOMIC DNA]</scope>
    <source>
        <strain evidence="8">FDAARGOS_285</strain>
    </source>
</reference>
<dbReference type="EMBL" id="CP022046">
    <property type="protein sequence ID" value="ASE35322.1"/>
    <property type="molecule type" value="Genomic_DNA"/>
</dbReference>
<evidence type="ECO:0000313" key="7">
    <source>
        <dbReference type="EMBL" id="ASE35322.1"/>
    </source>
</evidence>
<dbReference type="InterPro" id="IPR058086">
    <property type="entry name" value="IsaB"/>
</dbReference>
<accession>A0AAI8GUQ4</accession>
<sequence length="192" mass="21209">MRKVSKVLSVTVVLSTLVVGSSAVSITGSSSDVQAAEKVQEWGHGEGGSGVSTESTADTQSQIPWYNYEGYTTYDPTFTLDYNFVRAMKYDNFTLNGYKANPKANQNHAYTVDSYGSQIDFNEKDQVIQMEFNTKPHAVTKAQFKKAHASNDSTAEGKFEDGGTFIPYNTNNGAYKAYFDKDGYLTHIRIGQ</sequence>
<evidence type="ECO:0000256" key="6">
    <source>
        <dbReference type="SAM" id="SignalP"/>
    </source>
</evidence>
<evidence type="ECO:0000256" key="2">
    <source>
        <dbReference type="ARBA" id="ARBA00022525"/>
    </source>
</evidence>
<evidence type="ECO:0000313" key="8">
    <source>
        <dbReference type="Proteomes" id="UP000197058"/>
    </source>
</evidence>
<dbReference type="NCBIfam" id="NF047686">
    <property type="entry name" value="IsaB_fam"/>
    <property type="match status" value="1"/>
</dbReference>
<protein>
    <recommendedName>
        <fullName evidence="5">Immunodominant staphylococcal antigen B</fullName>
    </recommendedName>
</protein>
<evidence type="ECO:0000256" key="4">
    <source>
        <dbReference type="ARBA" id="ARBA00093777"/>
    </source>
</evidence>